<evidence type="ECO:0000313" key="5">
    <source>
        <dbReference type="Proteomes" id="UP000273119"/>
    </source>
</evidence>
<dbReference type="GO" id="GO:0004252">
    <property type="term" value="F:serine-type endopeptidase activity"/>
    <property type="evidence" value="ECO:0007669"/>
    <property type="project" value="TreeGrafter"/>
</dbReference>
<dbReference type="InterPro" id="IPR029058">
    <property type="entry name" value="AB_hydrolase_fold"/>
</dbReference>
<dbReference type="SUPFAM" id="SSF82171">
    <property type="entry name" value="DPP6 N-terminal domain-like"/>
    <property type="match status" value="1"/>
</dbReference>
<protein>
    <submittedName>
        <fullName evidence="4">S9 family peptidase</fullName>
    </submittedName>
</protein>
<dbReference type="Gene3D" id="2.120.10.30">
    <property type="entry name" value="TolB, C-terminal domain"/>
    <property type="match status" value="1"/>
</dbReference>
<dbReference type="Pfam" id="PF07676">
    <property type="entry name" value="PD40"/>
    <property type="match status" value="1"/>
</dbReference>
<dbReference type="Proteomes" id="UP000273119">
    <property type="component" value="Unassembled WGS sequence"/>
</dbReference>
<keyword evidence="5" id="KW-1185">Reference proteome</keyword>
<proteinExistence type="predicted"/>
<organism evidence="4 5">
    <name type="scientific">Galactobacter caseinivorans</name>
    <dbReference type="NCBI Taxonomy" id="2676123"/>
    <lineage>
        <taxon>Bacteria</taxon>
        <taxon>Bacillati</taxon>
        <taxon>Actinomycetota</taxon>
        <taxon>Actinomycetes</taxon>
        <taxon>Micrococcales</taxon>
        <taxon>Micrococcaceae</taxon>
        <taxon>Galactobacter</taxon>
    </lineage>
</organism>
<evidence type="ECO:0000256" key="1">
    <source>
        <dbReference type="ARBA" id="ARBA00022801"/>
    </source>
</evidence>
<dbReference type="InterPro" id="IPR011659">
    <property type="entry name" value="WD40"/>
</dbReference>
<gene>
    <name evidence="4" type="ORF">DWQ67_04860</name>
</gene>
<keyword evidence="1" id="KW-0378">Hydrolase</keyword>
<sequence>MVKAIDFVVRLRWTPNMLPEHLDLIPTLSTPAVHPGDAWAAVAVTRPVLSADRYSTQLWRVELDGTGTRRLTRGAGDSEPRFTPDGERLVFLREDSDGRAQLAVMDSAGGEPWVFTDGPQGVSEFQLSPNGRWVVFTAGLPEAGRAGTLPEVPAHAEAPRRVTDMNYQANGAGYLDGRAVGLYVVPLLEPGAPYLAPTGAAARDAEDTFEEQREAGAVLGARTGLPLALRVFDAGERRAQSPYAVQFGDDSGSVRFLLPEDAARTTLAVRRLQLSIDALLDSPWPATAEEVDALDLPRASVLATEASDAPGTEFAEAVRSGGRSFLLGAQTGEDGLRFAALNLAVWAEAAPRRESLRSLTDPEPVGYAALAADVSSARDSVLAVPVERGSSGVHRIAADGTVSVLVDGSLQPDGALQVTGVAAGGEAIVVAYSDAGHSAELGLVTQGGVTRLSNFSANLNAAAAPILPVELVVDSSDGYPVHGWVFVPEGAGPHPVLLNIHGGPFADFGWGWFDEAQTYARAGYAVLQCNPRGSAGYGQQHGRSILRAMGTVDEQDVLAFLDGALERMAALDGERVGVMGGSYGGFLTAWLTTRHHRFAAAIVERGFLDPVSFAGTSDIGSFFGSNYVGTDPQELAAQSPMAQVSQVRTPTLVIHSERDLRCPLEQGQRWFAGLQAQGVESELLIFPGETHELTRSGSPRHRRERFEAVLEWWDRHLPMQGTAKAPSGA</sequence>
<keyword evidence="2" id="KW-0645">Protease</keyword>
<dbReference type="SUPFAM" id="SSF53474">
    <property type="entry name" value="alpha/beta-Hydrolases"/>
    <property type="match status" value="1"/>
</dbReference>
<dbReference type="Pfam" id="PF00326">
    <property type="entry name" value="Peptidase_S9"/>
    <property type="match status" value="1"/>
</dbReference>
<feature type="domain" description="Peptidase S9 prolyl oligopeptidase catalytic" evidence="3">
    <location>
        <begin position="515"/>
        <end position="717"/>
    </location>
</feature>
<evidence type="ECO:0000256" key="2">
    <source>
        <dbReference type="ARBA" id="ARBA00022825"/>
    </source>
</evidence>
<dbReference type="EMBL" id="QQXL01000002">
    <property type="protein sequence ID" value="RKW71123.1"/>
    <property type="molecule type" value="Genomic_DNA"/>
</dbReference>
<accession>A0A496PKR5</accession>
<comment type="caution">
    <text evidence="4">The sequence shown here is derived from an EMBL/GenBank/DDBJ whole genome shotgun (WGS) entry which is preliminary data.</text>
</comment>
<evidence type="ECO:0000313" key="4">
    <source>
        <dbReference type="EMBL" id="RKW71123.1"/>
    </source>
</evidence>
<dbReference type="InterPro" id="IPR011042">
    <property type="entry name" value="6-blade_b-propeller_TolB-like"/>
</dbReference>
<reference evidence="4 5" key="1">
    <citation type="submission" date="2018-07" db="EMBL/GenBank/DDBJ databases">
        <title>Arthrobacter sp. nov., isolated from raw cow's milk with high bacterial count.</title>
        <authorList>
            <person name="Hahne J."/>
            <person name="Isele D."/>
            <person name="Lipski A."/>
        </authorList>
    </citation>
    <scope>NUCLEOTIDE SEQUENCE [LARGE SCALE GENOMIC DNA]</scope>
    <source>
        <strain evidence="4 5">JZ R-183</strain>
    </source>
</reference>
<dbReference type="PANTHER" id="PTHR42776:SF27">
    <property type="entry name" value="DIPEPTIDYL PEPTIDASE FAMILY MEMBER 6"/>
    <property type="match status" value="1"/>
</dbReference>
<dbReference type="GO" id="GO:0006508">
    <property type="term" value="P:proteolysis"/>
    <property type="evidence" value="ECO:0007669"/>
    <property type="project" value="InterPro"/>
</dbReference>
<dbReference type="InterPro" id="IPR001375">
    <property type="entry name" value="Peptidase_S9_cat"/>
</dbReference>
<dbReference type="Gene3D" id="3.40.50.1820">
    <property type="entry name" value="alpha/beta hydrolase"/>
    <property type="match status" value="1"/>
</dbReference>
<keyword evidence="2" id="KW-0720">Serine protease</keyword>
<name>A0A496PKR5_9MICC</name>
<dbReference type="AlphaFoldDB" id="A0A496PKR5"/>
<evidence type="ECO:0000259" key="3">
    <source>
        <dbReference type="Pfam" id="PF00326"/>
    </source>
</evidence>
<dbReference type="PANTHER" id="PTHR42776">
    <property type="entry name" value="SERINE PEPTIDASE S9 FAMILY MEMBER"/>
    <property type="match status" value="1"/>
</dbReference>